<dbReference type="Gene3D" id="1.25.40.10">
    <property type="entry name" value="Tetratricopeptide repeat domain"/>
    <property type="match status" value="2"/>
</dbReference>
<dbReference type="GO" id="GO:0042802">
    <property type="term" value="F:identical protein binding"/>
    <property type="evidence" value="ECO:0007669"/>
    <property type="project" value="InterPro"/>
</dbReference>
<dbReference type="Pfam" id="PF13432">
    <property type="entry name" value="TPR_16"/>
    <property type="match status" value="2"/>
</dbReference>
<dbReference type="GO" id="GO:0000030">
    <property type="term" value="F:mannosyltransferase activity"/>
    <property type="evidence" value="ECO:0007669"/>
    <property type="project" value="TreeGrafter"/>
</dbReference>
<name>A0A543P0K2_9ACTN</name>
<dbReference type="EMBL" id="VFQE01000002">
    <property type="protein sequence ID" value="TQN37619.1"/>
    <property type="molecule type" value="Genomic_DNA"/>
</dbReference>
<comment type="caution">
    <text evidence="2">The sequence shown here is derived from an EMBL/GenBank/DDBJ whole genome shotgun (WGS) entry which is preliminary data.</text>
</comment>
<dbReference type="InterPro" id="IPR011990">
    <property type="entry name" value="TPR-like_helical_dom_sf"/>
</dbReference>
<keyword evidence="3" id="KW-1185">Reference proteome</keyword>
<dbReference type="Pfam" id="PF07721">
    <property type="entry name" value="TPR_4"/>
    <property type="match status" value="2"/>
</dbReference>
<keyword evidence="1" id="KW-0802">TPR repeat</keyword>
<dbReference type="SMART" id="SM00028">
    <property type="entry name" value="TPR"/>
    <property type="match status" value="3"/>
</dbReference>
<dbReference type="Proteomes" id="UP000319865">
    <property type="component" value="Unassembled WGS sequence"/>
</dbReference>
<proteinExistence type="predicted"/>
<dbReference type="SUPFAM" id="SSF48452">
    <property type="entry name" value="TPR-like"/>
    <property type="match status" value="1"/>
</dbReference>
<dbReference type="AlphaFoldDB" id="A0A543P0K2"/>
<evidence type="ECO:0000313" key="3">
    <source>
        <dbReference type="Proteomes" id="UP000319865"/>
    </source>
</evidence>
<dbReference type="PANTHER" id="PTHR44216">
    <property type="entry name" value="PROTEIN O-MANNOSYL-TRANSFERASE TMTC2"/>
    <property type="match status" value="1"/>
</dbReference>
<dbReference type="PANTHER" id="PTHR44216:SF3">
    <property type="entry name" value="PROTEIN O-MANNOSYL-TRANSFERASE TMTC2"/>
    <property type="match status" value="1"/>
</dbReference>
<evidence type="ECO:0000313" key="2">
    <source>
        <dbReference type="EMBL" id="TQN37619.1"/>
    </source>
</evidence>
<organism evidence="2 3">
    <name type="scientific">Blastococcus colisei</name>
    <dbReference type="NCBI Taxonomy" id="1564162"/>
    <lineage>
        <taxon>Bacteria</taxon>
        <taxon>Bacillati</taxon>
        <taxon>Actinomycetota</taxon>
        <taxon>Actinomycetes</taxon>
        <taxon>Geodermatophilales</taxon>
        <taxon>Geodermatophilaceae</taxon>
        <taxon>Blastococcus</taxon>
    </lineage>
</organism>
<evidence type="ECO:0000256" key="1">
    <source>
        <dbReference type="PROSITE-ProRule" id="PRU00339"/>
    </source>
</evidence>
<dbReference type="GO" id="GO:0035269">
    <property type="term" value="P:protein O-linked glycosylation via mannose"/>
    <property type="evidence" value="ECO:0007669"/>
    <property type="project" value="TreeGrafter"/>
</dbReference>
<sequence>MRAAIIGGMTEDLDDRLSRLQASDDVYALIDLGCDLADVGRQRDAEWCFRRAADLGDSVAWFNLGNALAAQQRFPEAVEAYEVALTHGERDAWRNLGKVLEDLGDLAGAMRAYRGAVEAGDLEGGLQLAFLLREQGERHQAMDVAMEIAAMGDQEAAAVVACWRWCATLDPSLEPDLWAGADHFPAARADLAHLLRETGRNDEARFVLEKGAKRGEAVAWLPLGNFYADVLQDDEAAEEAYRGGIAAGEAYCHHNLAVLLAERGDFDGAVEQFRLGAAAGDQMAADALRELEHG</sequence>
<reference evidence="2 3" key="1">
    <citation type="submission" date="2019-06" db="EMBL/GenBank/DDBJ databases">
        <title>Sequencing the genomes of 1000 actinobacteria strains.</title>
        <authorList>
            <person name="Klenk H.-P."/>
        </authorList>
    </citation>
    <scope>NUCLEOTIDE SEQUENCE [LARGE SCALE GENOMIC DNA]</scope>
    <source>
        <strain evidence="2 3">DSM 46837</strain>
    </source>
</reference>
<gene>
    <name evidence="2" type="ORF">FHU33_4281</name>
</gene>
<dbReference type="InterPro" id="IPR019734">
    <property type="entry name" value="TPR_rpt"/>
</dbReference>
<dbReference type="InterPro" id="IPR011717">
    <property type="entry name" value="TPR-4"/>
</dbReference>
<accession>A0A543P0K2</accession>
<dbReference type="PROSITE" id="PS50005">
    <property type="entry name" value="TPR"/>
    <property type="match status" value="1"/>
</dbReference>
<protein>
    <submittedName>
        <fullName evidence="2">Tetratricopeptide repeat protein</fullName>
    </submittedName>
</protein>
<dbReference type="InterPro" id="IPR052384">
    <property type="entry name" value="TMTC_O-mannosyltransferase"/>
</dbReference>
<feature type="repeat" description="TPR" evidence="1">
    <location>
        <begin position="58"/>
        <end position="91"/>
    </location>
</feature>